<dbReference type="PANTHER" id="PTHR11977:SF51">
    <property type="entry name" value="PROTEIN FLIGHTLESS-1 HOMOLOG"/>
    <property type="match status" value="1"/>
</dbReference>
<dbReference type="GO" id="GO:0005546">
    <property type="term" value="F:phosphatidylinositol-4,5-bisphosphate binding"/>
    <property type="evidence" value="ECO:0007669"/>
    <property type="project" value="TreeGrafter"/>
</dbReference>
<dbReference type="GO" id="GO:0051014">
    <property type="term" value="P:actin filament severing"/>
    <property type="evidence" value="ECO:0007669"/>
    <property type="project" value="TreeGrafter"/>
</dbReference>
<dbReference type="SMART" id="SM01167">
    <property type="entry name" value="DUF1900"/>
    <property type="match status" value="1"/>
</dbReference>
<evidence type="ECO:0000256" key="1">
    <source>
        <dbReference type="ARBA" id="ARBA00022737"/>
    </source>
</evidence>
<dbReference type="GO" id="GO:0051015">
    <property type="term" value="F:actin filament binding"/>
    <property type="evidence" value="ECO:0007669"/>
    <property type="project" value="InterPro"/>
</dbReference>
<dbReference type="SUPFAM" id="SSF55753">
    <property type="entry name" value="Actin depolymerizing proteins"/>
    <property type="match status" value="4"/>
</dbReference>
<dbReference type="SUPFAM" id="SSF47050">
    <property type="entry name" value="VHP, Villin headpiece domain"/>
    <property type="match status" value="1"/>
</dbReference>
<feature type="compositionally biased region" description="Low complexity" evidence="2">
    <location>
        <begin position="259"/>
        <end position="268"/>
    </location>
</feature>
<dbReference type="Pfam" id="PF16300">
    <property type="entry name" value="WD40_4"/>
    <property type="match status" value="1"/>
</dbReference>
<evidence type="ECO:0000256" key="2">
    <source>
        <dbReference type="SAM" id="MobiDB-lite"/>
    </source>
</evidence>
<dbReference type="InterPro" id="IPR001849">
    <property type="entry name" value="PH_domain"/>
</dbReference>
<evidence type="ECO:0000259" key="3">
    <source>
        <dbReference type="PROSITE" id="PS51089"/>
    </source>
</evidence>
<proteinExistence type="predicted"/>
<dbReference type="PROSITE" id="PS51089">
    <property type="entry name" value="HP"/>
    <property type="match status" value="1"/>
</dbReference>
<keyword evidence="1" id="KW-0677">Repeat</keyword>
<organism evidence="4">
    <name type="scientific">Fonticula alba</name>
    <name type="common">Slime mold</name>
    <dbReference type="NCBI Taxonomy" id="691883"/>
    <lineage>
        <taxon>Eukaryota</taxon>
        <taxon>Rotosphaerida</taxon>
        <taxon>Fonticulaceae</taxon>
        <taxon>Fonticula</taxon>
    </lineage>
</organism>
<dbReference type="eggNOG" id="KOG0443">
    <property type="taxonomic scope" value="Eukaryota"/>
</dbReference>
<feature type="compositionally biased region" description="Gly residues" evidence="2">
    <location>
        <begin position="169"/>
        <end position="183"/>
    </location>
</feature>
<dbReference type="Gene3D" id="3.40.20.10">
    <property type="entry name" value="Severin"/>
    <property type="match status" value="4"/>
</dbReference>
<feature type="region of interest" description="Disordered" evidence="2">
    <location>
        <begin position="158"/>
        <end position="185"/>
    </location>
</feature>
<dbReference type="InterPro" id="IPR007122">
    <property type="entry name" value="Villin/Gelsolin"/>
</dbReference>
<dbReference type="PANTHER" id="PTHR11977">
    <property type="entry name" value="VILLIN"/>
    <property type="match status" value="1"/>
</dbReference>
<dbReference type="eggNOG" id="KOG0303">
    <property type="taxonomic scope" value="Eukaryota"/>
</dbReference>
<dbReference type="GO" id="GO:0015629">
    <property type="term" value="C:actin cytoskeleton"/>
    <property type="evidence" value="ECO:0007669"/>
    <property type="project" value="TreeGrafter"/>
</dbReference>
<dbReference type="OrthoDB" id="6375767at2759"/>
<sequence length="1771" mass="186880">MKDASGSTSLGSGSSPPEVHIDQSIQALYVSAKGESIRVFEVGQDRATISLAADLRTQDRPPTAIALMPKWSCDTGACEVAKILKLCNDNLVQTVSIRVPRKSAPKYFQDDLYPPMMGSAPVQTVADWQAGSNTAPIFVSLRPPGAVSVFDAPRSEGGLARPGHIDTGVGRGIGPNSGPGTAGGPATAPAFSSLDDELYTALTGKMDVQIAGAAGVAPTGATTPAVAAATAPAPAPTPDPGAQRGLLASIFGWGAAPAAAPAPSASPAGRPPVPPTTATAVEPCEIPAVEQFVLSLVGFRLVFAEPLSEEDARLMADAGGTGALSTGAIALPDVCRVRLGSFLPGHPGPGPTFAGRDRPTAGETFPVTVEAVVGGAVGNGAGSAAAHAVYILHPESLERRDRIVRALEMLTGLKAEEPPPATNAGSHGRSESANSGVSFVDAAADEADLAVKSKAREVALSQGGASAGKRASRPPTLFISAIEPTATVVPMSATESKAPTLVIPTPAPGSSTGATTPGGLAALAATELPTLLTGQAELMLAETGGPSLTDHGDHSSAADIGKGAFGHAPAGGTPAAASTSSFGGGLLAWFGFGGASAAPSAASSGAASASGASARRKNQTLDGPLFSARHLILQPGVLSLFTADSEDGASSTTRVSGVPAETLRLHLVTSIRLIDLEASFEGLPPRATLLNSSASELDLLDPVLAEAEEDLELMEEEPGAFKINTPLRSLVFRTHSQEDAFRWTIALQRVASFEIMAYRKALALKHSDGAVEPASETSAEDEEEQLAELFAMPVEGYLLFLSSGGAKVYLEVIQGMYYLSSSHLNRRSFMVLDGARVERIGRHTGGGSSTVKPDCIFEVVFGSGAIIRGDRKGSTEKTTLRFGTRNSIICNWWIRKLTRYALPCAFIKNGKAHMLLLITPSRHRPAMQVPLKEDFIFGDCSYVLDAGALIYCFHGTATTRVTSAKAADLANRIRVRDRMGSARVVYVNDEQSAALPFSRLLGSTMSKLLAIKTPVPQSVESLFGGTRIYRVSSSANPKSRIRIIHEEPEDAARPSNKLLSSNFAYVIDLCTELYVWTGSSSSGGTRRLASCLAAQLSTRAYAPMAAIEAAGDAGGTVQLVPRVPWASITKLFENTETSVFKDHFEGFPGSLMISVGPAEIAAGNIAQAIEQPEIKIPELYEALHRVPKEPSAPDGLYAPDECDIRVERIVAKRQGSGAIQYLRMPYPRELYGQFFAEESYVITFSYRVRAARRCIVYFYQCARAPIMDRGAAAVETINVSEVLSGAGAEGAGPDTPKTPVADAPESFAEVLQFRVTQGREPGHFINLFGKAIVVHLGKFSQIGSSEEKDIISHPRVYEVRQSSVGHYVRVFEVDTTDFAFSPDHAMLVLEPRLSVTAKCSILCWSGARLGSVEQQFIDSLPGLSDKVPRFDRIQPTAGQRFNFFGLVDWRSVGSVSYELVTSSTLARKVARLEIPERAVSSGKERLARTRRHLLLVSNASGVVTVEPVTPAPVDAIASASSLGGSIRSIASSITDSGQTFMQDDLDTNHVMILLLEHYPGSEASGPGAAVPHGPGAVVHEAFVWCGLKSNVTEKRMAMEVVRDYGRFSRDATKSTLRPGAGLWVTSATREPLAFKQAFHTWTDGHPALTGQVLFQGAHANAAMRAGSAAATSPTAGGLSSPSRDGPATASIPLLEALGRFEVSTYSYTVLKMVAENPNSAAAKALEGVDKTRLEEYLSEEEFAQVFGMTRSDFAKIPRWKQTSLKKEKRLF</sequence>
<dbReference type="Gene3D" id="2.130.10.10">
    <property type="entry name" value="YVTN repeat-like/Quinoprotein amine dehydrogenase"/>
    <property type="match status" value="1"/>
</dbReference>
<dbReference type="GO" id="GO:0008154">
    <property type="term" value="P:actin polymerization or depolymerization"/>
    <property type="evidence" value="ECO:0007669"/>
    <property type="project" value="TreeGrafter"/>
</dbReference>
<reference evidence="4" key="1">
    <citation type="submission" date="2013-04" db="EMBL/GenBank/DDBJ databases">
        <title>The Genome Sequence of Fonticula alba ATCC 38817.</title>
        <authorList>
            <consortium name="The Broad Institute Genomics Platform"/>
            <person name="Russ C."/>
            <person name="Cuomo C."/>
            <person name="Burger G."/>
            <person name="Gray M.W."/>
            <person name="Holland P.W.H."/>
            <person name="King N."/>
            <person name="Lang F.B.F."/>
            <person name="Roger A.J."/>
            <person name="Ruiz-Trillo I."/>
            <person name="Brown M."/>
            <person name="Walker B."/>
            <person name="Young S."/>
            <person name="Zeng Q."/>
            <person name="Gargeya S."/>
            <person name="Fitzgerald M."/>
            <person name="Haas B."/>
            <person name="Abouelleil A."/>
            <person name="Allen A.W."/>
            <person name="Alvarado L."/>
            <person name="Arachchi H.M."/>
            <person name="Berlin A.M."/>
            <person name="Chapman S.B."/>
            <person name="Gainer-Dewar J."/>
            <person name="Goldberg J."/>
            <person name="Griggs A."/>
            <person name="Gujja S."/>
            <person name="Hansen M."/>
            <person name="Howarth C."/>
            <person name="Imamovic A."/>
            <person name="Ireland A."/>
            <person name="Larimer J."/>
            <person name="McCowan C."/>
            <person name="Murphy C."/>
            <person name="Pearson M."/>
            <person name="Poon T.W."/>
            <person name="Priest M."/>
            <person name="Roberts A."/>
            <person name="Saif S."/>
            <person name="Shea T."/>
            <person name="Sisk P."/>
            <person name="Sykes S."/>
            <person name="Wortman J."/>
            <person name="Nusbaum C."/>
            <person name="Birren B."/>
        </authorList>
    </citation>
    <scope>NUCLEOTIDE SEQUENCE [LARGE SCALE GENOMIC DNA]</scope>
    <source>
        <strain evidence="4">ATCC 38817</strain>
    </source>
</reference>
<dbReference type="GO" id="GO:0051016">
    <property type="term" value="P:barbed-end actin filament capping"/>
    <property type="evidence" value="ECO:0007669"/>
    <property type="project" value="TreeGrafter"/>
</dbReference>
<dbReference type="Proteomes" id="UP000030693">
    <property type="component" value="Unassembled WGS sequence"/>
</dbReference>
<dbReference type="InterPro" id="IPR015943">
    <property type="entry name" value="WD40/YVTN_repeat-like_dom_sf"/>
</dbReference>
<dbReference type="Gene3D" id="1.10.950.10">
    <property type="entry name" value="Villin headpiece domain"/>
    <property type="match status" value="1"/>
</dbReference>
<feature type="domain" description="HP" evidence="3">
    <location>
        <begin position="1699"/>
        <end position="1771"/>
    </location>
</feature>
<protein>
    <recommendedName>
        <fullName evidence="3">HP domain-containing protein</fullName>
    </recommendedName>
</protein>
<dbReference type="STRING" id="691883.A0A058ZD84"/>
<dbReference type="GO" id="GO:0005737">
    <property type="term" value="C:cytoplasm"/>
    <property type="evidence" value="ECO:0007669"/>
    <property type="project" value="TreeGrafter"/>
</dbReference>
<dbReference type="SMART" id="SM00233">
    <property type="entry name" value="PH"/>
    <property type="match status" value="2"/>
</dbReference>
<dbReference type="GeneID" id="20526030"/>
<dbReference type="EMBL" id="KB932202">
    <property type="protein sequence ID" value="KCV71896.1"/>
    <property type="molecule type" value="Genomic_DNA"/>
</dbReference>
<dbReference type="InterPro" id="IPR036886">
    <property type="entry name" value="Villin_headpiece_dom_sf"/>
</dbReference>
<name>A0A058ZD84_FONAL</name>
<evidence type="ECO:0000313" key="4">
    <source>
        <dbReference type="EMBL" id="KCV71896.1"/>
    </source>
</evidence>
<evidence type="ECO:0000313" key="5">
    <source>
        <dbReference type="Proteomes" id="UP000030693"/>
    </source>
</evidence>
<dbReference type="InterPro" id="IPR029006">
    <property type="entry name" value="ADF-H/Gelsolin-like_dom_sf"/>
</dbReference>
<dbReference type="SMART" id="SM00153">
    <property type="entry name" value="VHP"/>
    <property type="match status" value="1"/>
</dbReference>
<dbReference type="Pfam" id="PF02209">
    <property type="entry name" value="VHP"/>
    <property type="match status" value="1"/>
</dbReference>
<dbReference type="InterPro" id="IPR003128">
    <property type="entry name" value="Villin_headpiece"/>
</dbReference>
<feature type="region of interest" description="Disordered" evidence="2">
    <location>
        <begin position="415"/>
        <end position="435"/>
    </location>
</feature>
<keyword evidence="5" id="KW-1185">Reference proteome</keyword>
<accession>A0A058ZD84</accession>
<gene>
    <name evidence="4" type="ORF">H696_01305</name>
</gene>
<dbReference type="SMART" id="SM00262">
    <property type="entry name" value="GEL"/>
    <property type="match status" value="3"/>
</dbReference>
<feature type="region of interest" description="Disordered" evidence="2">
    <location>
        <begin position="259"/>
        <end position="279"/>
    </location>
</feature>
<dbReference type="RefSeq" id="XP_009493474.1">
    <property type="nucleotide sequence ID" value="XM_009495199.1"/>
</dbReference>